<dbReference type="GO" id="GO:0005509">
    <property type="term" value="F:calcium ion binding"/>
    <property type="evidence" value="ECO:0007669"/>
    <property type="project" value="InterPro"/>
</dbReference>
<evidence type="ECO:0000259" key="2">
    <source>
        <dbReference type="PROSITE" id="PS50222"/>
    </source>
</evidence>
<evidence type="ECO:0000256" key="1">
    <source>
        <dbReference type="ARBA" id="ARBA00022837"/>
    </source>
</evidence>
<dbReference type="AlphaFoldDB" id="A0AAN9Q497"/>
<accession>A0AAN9Q497</accession>
<evidence type="ECO:0000313" key="3">
    <source>
        <dbReference type="EMBL" id="KAK7321696.1"/>
    </source>
</evidence>
<dbReference type="Pfam" id="PF13202">
    <property type="entry name" value="EF-hand_5"/>
    <property type="match status" value="1"/>
</dbReference>
<proteinExistence type="predicted"/>
<dbReference type="InterPro" id="IPR018247">
    <property type="entry name" value="EF_Hand_1_Ca_BS"/>
</dbReference>
<feature type="domain" description="EF-hand" evidence="2">
    <location>
        <begin position="72"/>
        <end position="96"/>
    </location>
</feature>
<comment type="caution">
    <text evidence="3">The sequence shown here is derived from an EMBL/GenBank/DDBJ whole genome shotgun (WGS) entry which is preliminary data.</text>
</comment>
<keyword evidence="1" id="KW-0106">Calcium</keyword>
<keyword evidence="4" id="KW-1185">Reference proteome</keyword>
<sequence>MLKPIRHSKTIILPVRKPIPGEDIEKINKIKKKLKEADRNNDDCYSKEELKIALKDLGAFFPTWRAHRCLTKADANNDGQISREEIETLIDYLLTRGFGKK</sequence>
<protein>
    <recommendedName>
        <fullName evidence="2">EF-hand domain-containing protein</fullName>
    </recommendedName>
</protein>
<dbReference type="PROSITE" id="PS00018">
    <property type="entry name" value="EF_HAND_1"/>
    <property type="match status" value="1"/>
</dbReference>
<dbReference type="PROSITE" id="PS50222">
    <property type="entry name" value="EF_HAND_2"/>
    <property type="match status" value="2"/>
</dbReference>
<feature type="domain" description="EF-hand" evidence="2">
    <location>
        <begin position="25"/>
        <end position="60"/>
    </location>
</feature>
<organism evidence="3 4">
    <name type="scientific">Canavalia gladiata</name>
    <name type="common">Sword bean</name>
    <name type="synonym">Dolichos gladiatus</name>
    <dbReference type="NCBI Taxonomy" id="3824"/>
    <lineage>
        <taxon>Eukaryota</taxon>
        <taxon>Viridiplantae</taxon>
        <taxon>Streptophyta</taxon>
        <taxon>Embryophyta</taxon>
        <taxon>Tracheophyta</taxon>
        <taxon>Spermatophyta</taxon>
        <taxon>Magnoliopsida</taxon>
        <taxon>eudicotyledons</taxon>
        <taxon>Gunneridae</taxon>
        <taxon>Pentapetalae</taxon>
        <taxon>rosids</taxon>
        <taxon>fabids</taxon>
        <taxon>Fabales</taxon>
        <taxon>Fabaceae</taxon>
        <taxon>Papilionoideae</taxon>
        <taxon>50 kb inversion clade</taxon>
        <taxon>NPAAA clade</taxon>
        <taxon>indigoferoid/millettioid clade</taxon>
        <taxon>Phaseoleae</taxon>
        <taxon>Canavalia</taxon>
    </lineage>
</organism>
<evidence type="ECO:0000313" key="4">
    <source>
        <dbReference type="Proteomes" id="UP001367508"/>
    </source>
</evidence>
<dbReference type="EMBL" id="JAYMYQ010000007">
    <property type="protein sequence ID" value="KAK7321696.1"/>
    <property type="molecule type" value="Genomic_DNA"/>
</dbReference>
<dbReference type="InterPro" id="IPR011992">
    <property type="entry name" value="EF-hand-dom_pair"/>
</dbReference>
<dbReference type="Gene3D" id="1.10.238.10">
    <property type="entry name" value="EF-hand"/>
    <property type="match status" value="1"/>
</dbReference>
<dbReference type="Proteomes" id="UP001367508">
    <property type="component" value="Unassembled WGS sequence"/>
</dbReference>
<reference evidence="3 4" key="1">
    <citation type="submission" date="2024-01" db="EMBL/GenBank/DDBJ databases">
        <title>The genomes of 5 underutilized Papilionoideae crops provide insights into root nodulation and disease resistanc.</title>
        <authorList>
            <person name="Jiang F."/>
        </authorList>
    </citation>
    <scope>NUCLEOTIDE SEQUENCE [LARGE SCALE GENOMIC DNA]</scope>
    <source>
        <strain evidence="3">LVBAO_FW01</strain>
        <tissue evidence="3">Leaves</tissue>
    </source>
</reference>
<gene>
    <name evidence="3" type="ORF">VNO77_32573</name>
</gene>
<dbReference type="InterPro" id="IPR002048">
    <property type="entry name" value="EF_hand_dom"/>
</dbReference>
<name>A0AAN9Q497_CANGL</name>
<dbReference type="SUPFAM" id="SSF47473">
    <property type="entry name" value="EF-hand"/>
    <property type="match status" value="1"/>
</dbReference>